<dbReference type="Proteomes" id="UP000541352">
    <property type="component" value="Unassembled WGS sequence"/>
</dbReference>
<organism evidence="1 2">
    <name type="scientific">Runella defluvii</name>
    <dbReference type="NCBI Taxonomy" id="370973"/>
    <lineage>
        <taxon>Bacteria</taxon>
        <taxon>Pseudomonadati</taxon>
        <taxon>Bacteroidota</taxon>
        <taxon>Cytophagia</taxon>
        <taxon>Cytophagales</taxon>
        <taxon>Spirosomataceae</taxon>
        <taxon>Runella</taxon>
    </lineage>
</organism>
<keyword evidence="1" id="KW-0449">Lipoprotein</keyword>
<reference evidence="1 2" key="1">
    <citation type="submission" date="2020-08" db="EMBL/GenBank/DDBJ databases">
        <title>Genomic Encyclopedia of Type Strains, Phase IV (KMG-IV): sequencing the most valuable type-strain genomes for metagenomic binning, comparative biology and taxonomic classification.</title>
        <authorList>
            <person name="Goeker M."/>
        </authorList>
    </citation>
    <scope>NUCLEOTIDE SEQUENCE [LARGE SCALE GENOMIC DNA]</scope>
    <source>
        <strain evidence="1 2">DSM 17976</strain>
    </source>
</reference>
<accession>A0A7W5ZJH3</accession>
<sequence>MKKLLSFALIMLVLGAASCNRKGYCPAYDSSVKVQKKA</sequence>
<comment type="caution">
    <text evidence="1">The sequence shown here is derived from an EMBL/GenBank/DDBJ whole genome shotgun (WGS) entry which is preliminary data.</text>
</comment>
<proteinExistence type="predicted"/>
<dbReference type="EMBL" id="JACIBY010000001">
    <property type="protein sequence ID" value="MBB3836891.1"/>
    <property type="molecule type" value="Genomic_DNA"/>
</dbReference>
<name>A0A7W5ZJH3_9BACT</name>
<dbReference type="AlphaFoldDB" id="A0A7W5ZJH3"/>
<gene>
    <name evidence="1" type="ORF">FHS57_000873</name>
</gene>
<protein>
    <submittedName>
        <fullName evidence="1">Putative small lipoprotein YifL</fullName>
    </submittedName>
</protein>
<evidence type="ECO:0000313" key="1">
    <source>
        <dbReference type="EMBL" id="MBB3836891.1"/>
    </source>
</evidence>
<dbReference type="PROSITE" id="PS51257">
    <property type="entry name" value="PROKAR_LIPOPROTEIN"/>
    <property type="match status" value="1"/>
</dbReference>
<evidence type="ECO:0000313" key="2">
    <source>
        <dbReference type="Proteomes" id="UP000541352"/>
    </source>
</evidence>
<keyword evidence="2" id="KW-1185">Reference proteome</keyword>